<evidence type="ECO:0000256" key="3">
    <source>
        <dbReference type="ARBA" id="ARBA00022801"/>
    </source>
</evidence>
<dbReference type="Gene3D" id="3.40.50.10310">
    <property type="entry name" value="Creatininase"/>
    <property type="match status" value="1"/>
</dbReference>
<dbReference type="SUPFAM" id="SSF102215">
    <property type="entry name" value="Creatininase"/>
    <property type="match status" value="1"/>
</dbReference>
<comment type="cofactor">
    <cofactor evidence="1">
        <name>Zn(2+)</name>
        <dbReference type="ChEBI" id="CHEBI:29105"/>
    </cofactor>
</comment>
<dbReference type="InterPro" id="IPR003785">
    <property type="entry name" value="Creatininase/forma_Hydrolase"/>
</dbReference>
<comment type="caution">
    <text evidence="6">The sequence shown here is derived from an EMBL/GenBank/DDBJ whole genome shotgun (WGS) entry which is preliminary data.</text>
</comment>
<gene>
    <name evidence="6" type="ORF">ICN82_15070</name>
</gene>
<dbReference type="EMBL" id="JACVXA010000049">
    <property type="protein sequence ID" value="MBE3639522.1"/>
    <property type="molecule type" value="Genomic_DNA"/>
</dbReference>
<dbReference type="GO" id="GO:0009231">
    <property type="term" value="P:riboflavin biosynthetic process"/>
    <property type="evidence" value="ECO:0007669"/>
    <property type="project" value="TreeGrafter"/>
</dbReference>
<proteinExistence type="inferred from homology"/>
<keyword evidence="2" id="KW-0479">Metal-binding</keyword>
<dbReference type="RefSeq" id="WP_193184275.1">
    <property type="nucleotide sequence ID" value="NZ_JACVXA010000049.1"/>
</dbReference>
<evidence type="ECO:0000256" key="5">
    <source>
        <dbReference type="ARBA" id="ARBA00024029"/>
    </source>
</evidence>
<dbReference type="AlphaFoldDB" id="A0A8J7CYF7"/>
<dbReference type="PANTHER" id="PTHR35005:SF1">
    <property type="entry name" value="2-AMINO-5-FORMYLAMINO-6-RIBOSYLAMINOPYRIMIDIN-4(3H)-ONE 5'-MONOPHOSPHATE DEFORMYLASE"/>
    <property type="match status" value="1"/>
</dbReference>
<sequence length="270" mass="29676">MTLKSHWWTDLTALDFRNLDMSDMVAVFPVGAVEQHGPHLPVKVDYSIAQAVCEAAVAKMDPDFPALVLPVSAVGKSDEHLRYPGTLTVPGPLLAEYWFEIARSVHRAGCRRILFLNAHGGQPQVMEMVCRRLRVELGMFAVSSMWSRFTDMSDQFSEFERRHGIHAGEVETSVMLHLFPDLIDMEHARNFEPLSIALEQKGGMLTPEGAVGFGWQAQDLHPSGASGDAASADAARGGVVFERAVDGLIRLIGEVSEFDLTLLDNAPGYD</sequence>
<dbReference type="PANTHER" id="PTHR35005">
    <property type="entry name" value="3-DEHYDRO-SCYLLO-INOSOSE HYDROLASE"/>
    <property type="match status" value="1"/>
</dbReference>
<name>A0A8J7CYF7_9RHOB</name>
<dbReference type="GO" id="GO:0046872">
    <property type="term" value="F:metal ion binding"/>
    <property type="evidence" value="ECO:0007669"/>
    <property type="project" value="UniProtKB-KW"/>
</dbReference>
<dbReference type="Proteomes" id="UP000609121">
    <property type="component" value="Unassembled WGS sequence"/>
</dbReference>
<accession>A0A8J7CYF7</accession>
<reference evidence="6" key="1">
    <citation type="submission" date="2020-09" db="EMBL/GenBank/DDBJ databases">
        <title>A novel bacterium of genus Mangrovicoccus, isolated from South China Sea.</title>
        <authorList>
            <person name="Huang H."/>
            <person name="Mo K."/>
            <person name="Hu Y."/>
        </authorList>
    </citation>
    <scope>NUCLEOTIDE SEQUENCE</scope>
    <source>
        <strain evidence="6">HB182678</strain>
    </source>
</reference>
<comment type="similarity">
    <text evidence="5">Belongs to the creatininase superfamily.</text>
</comment>
<keyword evidence="3" id="KW-0378">Hydrolase</keyword>
<protein>
    <submittedName>
        <fullName evidence="6">Creatininase family protein</fullName>
    </submittedName>
</protein>
<dbReference type="GO" id="GO:0016811">
    <property type="term" value="F:hydrolase activity, acting on carbon-nitrogen (but not peptide) bonds, in linear amides"/>
    <property type="evidence" value="ECO:0007669"/>
    <property type="project" value="TreeGrafter"/>
</dbReference>
<evidence type="ECO:0000313" key="7">
    <source>
        <dbReference type="Proteomes" id="UP000609121"/>
    </source>
</evidence>
<dbReference type="InterPro" id="IPR024087">
    <property type="entry name" value="Creatininase-like_sf"/>
</dbReference>
<evidence type="ECO:0000256" key="1">
    <source>
        <dbReference type="ARBA" id="ARBA00001947"/>
    </source>
</evidence>
<evidence type="ECO:0000256" key="2">
    <source>
        <dbReference type="ARBA" id="ARBA00022723"/>
    </source>
</evidence>
<evidence type="ECO:0000256" key="4">
    <source>
        <dbReference type="ARBA" id="ARBA00022833"/>
    </source>
</evidence>
<keyword evidence="7" id="KW-1185">Reference proteome</keyword>
<keyword evidence="4" id="KW-0862">Zinc</keyword>
<organism evidence="6 7">
    <name type="scientific">Mangrovicoccus algicola</name>
    <dbReference type="NCBI Taxonomy" id="2771008"/>
    <lineage>
        <taxon>Bacteria</taxon>
        <taxon>Pseudomonadati</taxon>
        <taxon>Pseudomonadota</taxon>
        <taxon>Alphaproteobacteria</taxon>
        <taxon>Rhodobacterales</taxon>
        <taxon>Paracoccaceae</taxon>
        <taxon>Mangrovicoccus</taxon>
    </lineage>
</organism>
<dbReference type="Pfam" id="PF02633">
    <property type="entry name" value="Creatininase"/>
    <property type="match status" value="1"/>
</dbReference>
<evidence type="ECO:0000313" key="6">
    <source>
        <dbReference type="EMBL" id="MBE3639522.1"/>
    </source>
</evidence>